<dbReference type="Pfam" id="PF00046">
    <property type="entry name" value="Homeodomain"/>
    <property type="match status" value="1"/>
</dbReference>
<dbReference type="GO" id="GO:0000981">
    <property type="term" value="F:DNA-binding transcription factor activity, RNA polymerase II-specific"/>
    <property type="evidence" value="ECO:0007669"/>
    <property type="project" value="InterPro"/>
</dbReference>
<dbReference type="PANTHER" id="PTHR45891">
    <property type="entry name" value="ZINC FINGER HOMEOBOX PROTEIN"/>
    <property type="match status" value="1"/>
</dbReference>
<dbReference type="PROSITE" id="PS00027">
    <property type="entry name" value="HOMEOBOX_1"/>
    <property type="match status" value="1"/>
</dbReference>
<keyword evidence="4" id="KW-0863">Zinc-finger</keyword>
<dbReference type="CDD" id="cd00086">
    <property type="entry name" value="homeodomain"/>
    <property type="match status" value="1"/>
</dbReference>
<dbReference type="GO" id="GO:0000978">
    <property type="term" value="F:RNA polymerase II cis-regulatory region sequence-specific DNA binding"/>
    <property type="evidence" value="ECO:0007669"/>
    <property type="project" value="TreeGrafter"/>
</dbReference>
<protein>
    <recommendedName>
        <fullName evidence="12">Homeobox domain-containing protein</fullName>
    </recommendedName>
</protein>
<feature type="region of interest" description="Disordered" evidence="11">
    <location>
        <begin position="1"/>
        <end position="49"/>
    </location>
</feature>
<dbReference type="GO" id="GO:0008270">
    <property type="term" value="F:zinc ion binding"/>
    <property type="evidence" value="ECO:0007669"/>
    <property type="project" value="UniProtKB-KW"/>
</dbReference>
<name>A0A8C5GXT8_GOUWI</name>
<reference evidence="13" key="2">
    <citation type="submission" date="2025-08" db="UniProtKB">
        <authorList>
            <consortium name="Ensembl"/>
        </authorList>
    </citation>
    <scope>IDENTIFICATION</scope>
</reference>
<keyword evidence="2" id="KW-0479">Metal-binding</keyword>
<dbReference type="PROSITE" id="PS50071">
    <property type="entry name" value="HOMEOBOX_2"/>
    <property type="match status" value="1"/>
</dbReference>
<evidence type="ECO:0000256" key="9">
    <source>
        <dbReference type="PROSITE-ProRule" id="PRU00108"/>
    </source>
</evidence>
<evidence type="ECO:0000256" key="6">
    <source>
        <dbReference type="ARBA" id="ARBA00023125"/>
    </source>
</evidence>
<dbReference type="Ensembl" id="ENSGWIT00000040679.1">
    <property type="protein sequence ID" value="ENSGWIP00000037353.1"/>
    <property type="gene ID" value="ENSGWIG00000019206.1"/>
</dbReference>
<dbReference type="GO" id="GO:0005634">
    <property type="term" value="C:nucleus"/>
    <property type="evidence" value="ECO:0007669"/>
    <property type="project" value="UniProtKB-SubCell"/>
</dbReference>
<dbReference type="SMART" id="SM00389">
    <property type="entry name" value="HOX"/>
    <property type="match status" value="1"/>
</dbReference>
<keyword evidence="3" id="KW-0677">Repeat</keyword>
<dbReference type="InterPro" id="IPR001356">
    <property type="entry name" value="HD"/>
</dbReference>
<evidence type="ECO:0000259" key="12">
    <source>
        <dbReference type="PROSITE" id="PS50071"/>
    </source>
</evidence>
<feature type="compositionally biased region" description="Acidic residues" evidence="11">
    <location>
        <begin position="1"/>
        <end position="21"/>
    </location>
</feature>
<evidence type="ECO:0000256" key="4">
    <source>
        <dbReference type="ARBA" id="ARBA00022771"/>
    </source>
</evidence>
<keyword evidence="5" id="KW-0862">Zinc</keyword>
<feature type="DNA-binding region" description="Homeobox" evidence="9">
    <location>
        <begin position="159"/>
        <end position="218"/>
    </location>
</feature>
<feature type="compositionally biased region" description="Basic residues" evidence="11">
    <location>
        <begin position="33"/>
        <end position="42"/>
    </location>
</feature>
<dbReference type="InterPro" id="IPR051968">
    <property type="entry name" value="ZnFinger_Homeobox_TR"/>
</dbReference>
<evidence type="ECO:0000256" key="8">
    <source>
        <dbReference type="ARBA" id="ARBA00023242"/>
    </source>
</evidence>
<sequence length="328" mass="36600">MDYDDEESSLVIAEGDDDDEALGNQAIDLSSTRGKRKRRKMGRGNQSDFFLTSDSENEFSHYLTNGDDCEGALDLSMGKNSKSASSSSSLAEKISVQKGQLLDGLGLKPTSKSLVVVQVKPESITGLHPPNSSMGLINCNNMTKSNIYMSAKGKRYRDMRRSRTIIQAEQLDILYGCYFKDPNPGKHEFEQIAEWVHLPKKVVQIWFQNMRARERKGEVRFISDGTLAAVGKPLIKFTWPLTKPIFSHKPSTNNAGGTAAPLMVRTLLKTEMETVKESSKPTMVKKLTPIPIKPKEVHGTVANITILSHHRFSPKPKILHIQKRDLTT</sequence>
<dbReference type="AlphaFoldDB" id="A0A8C5GXT8"/>
<keyword evidence="14" id="KW-1185">Reference proteome</keyword>
<evidence type="ECO:0000256" key="10">
    <source>
        <dbReference type="RuleBase" id="RU000682"/>
    </source>
</evidence>
<keyword evidence="6 9" id="KW-0238">DNA-binding</keyword>
<evidence type="ECO:0000256" key="5">
    <source>
        <dbReference type="ARBA" id="ARBA00022833"/>
    </source>
</evidence>
<reference evidence="13" key="1">
    <citation type="submission" date="2020-06" db="EMBL/GenBank/DDBJ databases">
        <authorList>
            <consortium name="Wellcome Sanger Institute Data Sharing"/>
        </authorList>
    </citation>
    <scope>NUCLEOTIDE SEQUENCE [LARGE SCALE GENOMIC DNA]</scope>
</reference>
<organism evidence="13 14">
    <name type="scientific">Gouania willdenowi</name>
    <name type="common">Blunt-snouted clingfish</name>
    <name type="synonym">Lepadogaster willdenowi</name>
    <dbReference type="NCBI Taxonomy" id="441366"/>
    <lineage>
        <taxon>Eukaryota</taxon>
        <taxon>Metazoa</taxon>
        <taxon>Chordata</taxon>
        <taxon>Craniata</taxon>
        <taxon>Vertebrata</taxon>
        <taxon>Euteleostomi</taxon>
        <taxon>Actinopterygii</taxon>
        <taxon>Neopterygii</taxon>
        <taxon>Teleostei</taxon>
        <taxon>Neoteleostei</taxon>
        <taxon>Acanthomorphata</taxon>
        <taxon>Ovalentaria</taxon>
        <taxon>Blenniimorphae</taxon>
        <taxon>Blenniiformes</taxon>
        <taxon>Gobiesocoidei</taxon>
        <taxon>Gobiesocidae</taxon>
        <taxon>Gobiesocinae</taxon>
        <taxon>Gouania</taxon>
    </lineage>
</organism>
<evidence type="ECO:0000256" key="2">
    <source>
        <dbReference type="ARBA" id="ARBA00022723"/>
    </source>
</evidence>
<proteinExistence type="predicted"/>
<feature type="domain" description="Homeobox" evidence="12">
    <location>
        <begin position="157"/>
        <end position="217"/>
    </location>
</feature>
<dbReference type="Proteomes" id="UP000694680">
    <property type="component" value="Chromosome 20"/>
</dbReference>
<dbReference type="Gene3D" id="1.10.10.60">
    <property type="entry name" value="Homeodomain-like"/>
    <property type="match status" value="1"/>
</dbReference>
<evidence type="ECO:0000313" key="13">
    <source>
        <dbReference type="Ensembl" id="ENSGWIP00000037353.1"/>
    </source>
</evidence>
<evidence type="ECO:0000256" key="7">
    <source>
        <dbReference type="ARBA" id="ARBA00023155"/>
    </source>
</evidence>
<dbReference type="GO" id="GO:0045664">
    <property type="term" value="P:regulation of neuron differentiation"/>
    <property type="evidence" value="ECO:0007669"/>
    <property type="project" value="TreeGrafter"/>
</dbReference>
<dbReference type="InterPro" id="IPR009057">
    <property type="entry name" value="Homeodomain-like_sf"/>
</dbReference>
<evidence type="ECO:0000256" key="11">
    <source>
        <dbReference type="SAM" id="MobiDB-lite"/>
    </source>
</evidence>
<dbReference type="SUPFAM" id="SSF46689">
    <property type="entry name" value="Homeodomain-like"/>
    <property type="match status" value="1"/>
</dbReference>
<keyword evidence="8 9" id="KW-0539">Nucleus</keyword>
<accession>A0A8C5GXT8</accession>
<evidence type="ECO:0000256" key="1">
    <source>
        <dbReference type="ARBA" id="ARBA00004123"/>
    </source>
</evidence>
<evidence type="ECO:0000313" key="14">
    <source>
        <dbReference type="Proteomes" id="UP000694680"/>
    </source>
</evidence>
<dbReference type="InterPro" id="IPR017970">
    <property type="entry name" value="Homeobox_CS"/>
</dbReference>
<comment type="subcellular location">
    <subcellularLocation>
        <location evidence="1 9 10">Nucleus</location>
    </subcellularLocation>
</comment>
<dbReference type="PANTHER" id="PTHR45891:SF5">
    <property type="entry name" value="ZINC FINGER HOMEOBOX PROTEIN 4 ISOFORM X1"/>
    <property type="match status" value="1"/>
</dbReference>
<keyword evidence="7 9" id="KW-0371">Homeobox</keyword>
<reference evidence="13" key="3">
    <citation type="submission" date="2025-09" db="UniProtKB">
        <authorList>
            <consortium name="Ensembl"/>
        </authorList>
    </citation>
    <scope>IDENTIFICATION</scope>
</reference>
<evidence type="ECO:0000256" key="3">
    <source>
        <dbReference type="ARBA" id="ARBA00022737"/>
    </source>
</evidence>